<accession>A0A8T2NE02</accession>
<name>A0A8T2NE02_9TELE</name>
<keyword evidence="2" id="KW-1185">Reference proteome</keyword>
<gene>
    <name evidence="1" type="ORF">JZ751_029849</name>
</gene>
<evidence type="ECO:0000313" key="2">
    <source>
        <dbReference type="Proteomes" id="UP000824540"/>
    </source>
</evidence>
<dbReference type="Proteomes" id="UP000824540">
    <property type="component" value="Unassembled WGS sequence"/>
</dbReference>
<dbReference type="EMBL" id="JAFBMS010000096">
    <property type="protein sequence ID" value="KAG9337081.1"/>
    <property type="molecule type" value="Genomic_DNA"/>
</dbReference>
<reference evidence="1" key="1">
    <citation type="thesis" date="2021" institute="BYU ScholarsArchive" country="Provo, UT, USA">
        <title>Applications of and Algorithms for Genome Assembly and Genomic Analyses with an Emphasis on Marine Teleosts.</title>
        <authorList>
            <person name="Pickett B.D."/>
        </authorList>
    </citation>
    <scope>NUCLEOTIDE SEQUENCE</scope>
    <source>
        <strain evidence="1">HI-2016</strain>
    </source>
</reference>
<protein>
    <submittedName>
        <fullName evidence="1">Uncharacterized protein</fullName>
    </submittedName>
</protein>
<proteinExistence type="predicted"/>
<comment type="caution">
    <text evidence="1">The sequence shown here is derived from an EMBL/GenBank/DDBJ whole genome shotgun (WGS) entry which is preliminary data.</text>
</comment>
<organism evidence="1 2">
    <name type="scientific">Albula glossodonta</name>
    <name type="common">roundjaw bonefish</name>
    <dbReference type="NCBI Taxonomy" id="121402"/>
    <lineage>
        <taxon>Eukaryota</taxon>
        <taxon>Metazoa</taxon>
        <taxon>Chordata</taxon>
        <taxon>Craniata</taxon>
        <taxon>Vertebrata</taxon>
        <taxon>Euteleostomi</taxon>
        <taxon>Actinopterygii</taxon>
        <taxon>Neopterygii</taxon>
        <taxon>Teleostei</taxon>
        <taxon>Albuliformes</taxon>
        <taxon>Albulidae</taxon>
        <taxon>Albula</taxon>
    </lineage>
</organism>
<sequence length="140" mass="15916">MLSNSQQRGDERSRTDTHSSCSISFSRSISLYFPSAAQRDNVCLVGSSPPCGHLEYCIQARQKKKKEKKNLKKKRTGLDLPLFVRSSAPTIDRLTFHCKQATSLRYREATQPVTERFIDRRNAINSVVFRVKCLAAFGFV</sequence>
<evidence type="ECO:0000313" key="1">
    <source>
        <dbReference type="EMBL" id="KAG9337081.1"/>
    </source>
</evidence>
<dbReference type="AlphaFoldDB" id="A0A8T2NE02"/>